<dbReference type="Proteomes" id="UP001238163">
    <property type="component" value="Unassembled WGS sequence"/>
</dbReference>
<organism evidence="12 13">
    <name type="scientific">Oligosphaera ethanolica</name>
    <dbReference type="NCBI Taxonomy" id="760260"/>
    <lineage>
        <taxon>Bacteria</taxon>
        <taxon>Pseudomonadati</taxon>
        <taxon>Lentisphaerota</taxon>
        <taxon>Oligosphaeria</taxon>
        <taxon>Oligosphaerales</taxon>
        <taxon>Oligosphaeraceae</taxon>
        <taxon>Oligosphaera</taxon>
    </lineage>
</organism>
<protein>
    <recommendedName>
        <fullName evidence="4">UDP-3-O-acyl-N-acetylglucosamine deacetylase</fullName>
        <ecNumber evidence="4">3.5.1.108</ecNumber>
    </recommendedName>
</protein>
<comment type="pathway">
    <text evidence="3">Glycolipid biosynthesis; lipid IV(A) biosynthesis; lipid IV(A) from (3R)-3-hydroxytetradecanoyl-[acyl-carrier-protein] and UDP-N-acetyl-alpha-D-glucosamine: step 2/6.</text>
</comment>
<dbReference type="EC" id="3.5.1.108" evidence="4"/>
<evidence type="ECO:0000313" key="13">
    <source>
        <dbReference type="Proteomes" id="UP001238163"/>
    </source>
</evidence>
<comment type="cofactor">
    <cofactor evidence="1">
        <name>Zn(2+)</name>
        <dbReference type="ChEBI" id="CHEBI:29105"/>
    </cofactor>
</comment>
<keyword evidence="9" id="KW-0862">Zinc</keyword>
<dbReference type="Pfam" id="PF03331">
    <property type="entry name" value="LpxC"/>
    <property type="match status" value="1"/>
</dbReference>
<keyword evidence="10" id="KW-0443">Lipid metabolism</keyword>
<evidence type="ECO:0000256" key="10">
    <source>
        <dbReference type="ARBA" id="ARBA00023098"/>
    </source>
</evidence>
<keyword evidence="5" id="KW-0444">Lipid biosynthesis</keyword>
<dbReference type="InterPro" id="IPR004463">
    <property type="entry name" value="UDP-acyl_GlcNac_deAcase"/>
</dbReference>
<dbReference type="SUPFAM" id="SSF54211">
    <property type="entry name" value="Ribosomal protein S5 domain 2-like"/>
    <property type="match status" value="2"/>
</dbReference>
<proteinExistence type="predicted"/>
<keyword evidence="8" id="KW-0378">Hydrolase</keyword>
<dbReference type="InterPro" id="IPR015870">
    <property type="entry name" value="UDP-acyl_N-AcGlcN_deAcase_N"/>
</dbReference>
<evidence type="ECO:0000256" key="2">
    <source>
        <dbReference type="ARBA" id="ARBA00002923"/>
    </source>
</evidence>
<keyword evidence="13" id="KW-1185">Reference proteome</keyword>
<reference evidence="12" key="1">
    <citation type="submission" date="2023-07" db="EMBL/GenBank/DDBJ databases">
        <title>Genomic Encyclopedia of Type Strains, Phase IV (KMG-IV): sequencing the most valuable type-strain genomes for metagenomic binning, comparative biology and taxonomic classification.</title>
        <authorList>
            <person name="Goeker M."/>
        </authorList>
    </citation>
    <scope>NUCLEOTIDE SEQUENCE</scope>
    <source>
        <strain evidence="12">DSM 24202</strain>
    </source>
</reference>
<keyword evidence="6" id="KW-0441">Lipid A biosynthesis</keyword>
<keyword evidence="7" id="KW-0479">Metal-binding</keyword>
<dbReference type="GO" id="GO:0016020">
    <property type="term" value="C:membrane"/>
    <property type="evidence" value="ECO:0007669"/>
    <property type="project" value="GOC"/>
</dbReference>
<accession>A0AAE3VD42</accession>
<evidence type="ECO:0000256" key="11">
    <source>
        <dbReference type="ARBA" id="ARBA00024535"/>
    </source>
</evidence>
<evidence type="ECO:0000256" key="1">
    <source>
        <dbReference type="ARBA" id="ARBA00001947"/>
    </source>
</evidence>
<evidence type="ECO:0000256" key="5">
    <source>
        <dbReference type="ARBA" id="ARBA00022516"/>
    </source>
</evidence>
<evidence type="ECO:0000256" key="4">
    <source>
        <dbReference type="ARBA" id="ARBA00012745"/>
    </source>
</evidence>
<dbReference type="GO" id="GO:0009245">
    <property type="term" value="P:lipid A biosynthetic process"/>
    <property type="evidence" value="ECO:0007669"/>
    <property type="project" value="UniProtKB-KW"/>
</dbReference>
<dbReference type="PANTHER" id="PTHR33694">
    <property type="entry name" value="UDP-3-O-ACYL-N-ACETYLGLUCOSAMINE DEACETYLASE 1, MITOCHONDRIAL-RELATED"/>
    <property type="match status" value="1"/>
</dbReference>
<dbReference type="Gene3D" id="3.30.1700.10">
    <property type="entry name" value="lpxc deacetylase, domain 2"/>
    <property type="match status" value="1"/>
</dbReference>
<dbReference type="EMBL" id="JAUSVL010000001">
    <property type="protein sequence ID" value="MDQ0288181.1"/>
    <property type="molecule type" value="Genomic_DNA"/>
</dbReference>
<evidence type="ECO:0000256" key="3">
    <source>
        <dbReference type="ARBA" id="ARBA00005002"/>
    </source>
</evidence>
<dbReference type="InterPro" id="IPR020568">
    <property type="entry name" value="Ribosomal_Su5_D2-typ_SF"/>
</dbReference>
<comment type="catalytic activity">
    <reaction evidence="11">
        <text>a UDP-3-O-[(3R)-3-hydroxyacyl]-N-acetyl-alpha-D-glucosamine + H2O = a UDP-3-O-[(3R)-3-hydroxyacyl]-alpha-D-glucosamine + acetate</text>
        <dbReference type="Rhea" id="RHEA:67816"/>
        <dbReference type="ChEBI" id="CHEBI:15377"/>
        <dbReference type="ChEBI" id="CHEBI:30089"/>
        <dbReference type="ChEBI" id="CHEBI:137740"/>
        <dbReference type="ChEBI" id="CHEBI:173225"/>
        <dbReference type="EC" id="3.5.1.108"/>
    </reaction>
</comment>
<dbReference type="GO" id="GO:0103117">
    <property type="term" value="F:UDP-3-O-acyl-N-acetylglucosamine deacetylase activity"/>
    <property type="evidence" value="ECO:0007669"/>
    <property type="project" value="UniProtKB-EC"/>
</dbReference>
<dbReference type="RefSeq" id="WP_307259437.1">
    <property type="nucleotide sequence ID" value="NZ_JAUSVL010000001.1"/>
</dbReference>
<evidence type="ECO:0000313" key="12">
    <source>
        <dbReference type="EMBL" id="MDQ0288181.1"/>
    </source>
</evidence>
<dbReference type="PANTHER" id="PTHR33694:SF1">
    <property type="entry name" value="UDP-3-O-ACYL-N-ACETYLGLUCOSAMINE DEACETYLASE 1, MITOCHONDRIAL-RELATED"/>
    <property type="match status" value="1"/>
</dbReference>
<gene>
    <name evidence="12" type="ORF">J3R75_000288</name>
</gene>
<comment type="caution">
    <text evidence="12">The sequence shown here is derived from an EMBL/GenBank/DDBJ whole genome shotgun (WGS) entry which is preliminary data.</text>
</comment>
<dbReference type="AlphaFoldDB" id="A0AAE3VD42"/>
<dbReference type="GO" id="GO:0046872">
    <property type="term" value="F:metal ion binding"/>
    <property type="evidence" value="ECO:0007669"/>
    <property type="project" value="UniProtKB-KW"/>
</dbReference>
<evidence type="ECO:0000256" key="8">
    <source>
        <dbReference type="ARBA" id="ARBA00022801"/>
    </source>
</evidence>
<evidence type="ECO:0000256" key="6">
    <source>
        <dbReference type="ARBA" id="ARBA00022556"/>
    </source>
</evidence>
<name>A0AAE3VD42_9BACT</name>
<dbReference type="Gene3D" id="3.30.230.20">
    <property type="entry name" value="lpxc deacetylase, domain 1"/>
    <property type="match status" value="1"/>
</dbReference>
<evidence type="ECO:0000256" key="7">
    <source>
        <dbReference type="ARBA" id="ARBA00022723"/>
    </source>
</evidence>
<evidence type="ECO:0000256" key="9">
    <source>
        <dbReference type="ARBA" id="ARBA00022833"/>
    </source>
</evidence>
<comment type="function">
    <text evidence="2">Catalyzes the hydrolysis of UDP-3-O-myristoyl-N-acetylglucosamine to form UDP-3-O-myristoylglucosamine and acetate, the committed step in lipid A biosynthesis.</text>
</comment>
<sequence>MDDSRILAGDEYLLRLSQEAHAAIPVDMSFMAPDGWQPQPYETTLGGRFHVTGPATYSKGISSTLFFEPSARRGWWLERLDLNEQLPIRVSVRNVWTAQRNVVLRSGNPHNYVRMTEHIVAHRLGLGLDNVRIGMDSGDPPLFEVGSMPIVEGIRKAGIVVDKARPVTFLTVKEPATIVGPNGGFLTYYPAAAGDRKLTLDVAIDFPTAIGKQRVVFDVWDDAFVHGAHARTNCSQAVMFYMKTIGKLFADTRNLGYTKDNILVAGKRAYVNTPKLLHDGKSLEAVWHRACLDLIAALSLLDKGRLCGKIVSYKAGHTLDTRFMTLLYRQGVLTKI</sequence>
<dbReference type="InterPro" id="IPR011334">
    <property type="entry name" value="UDP-acyl_GlcNac_deAcase_C"/>
</dbReference>